<sequence length="41" mass="4802">MMGKHRARGLDRDLGSLFQNGAARTWGWVRLWAVLTYRVVR</sequence>
<organism evidence="1 2">
    <name type="scientific">Arthrobacter phage Coral</name>
    <dbReference type="NCBI Taxonomy" id="2419951"/>
    <lineage>
        <taxon>Viruses</taxon>
        <taxon>Duplodnaviria</taxon>
        <taxon>Heunggongvirae</taxon>
        <taxon>Uroviricota</taxon>
        <taxon>Caudoviricetes</taxon>
        <taxon>Coralvirus</taxon>
        <taxon>Coralvirus coral</taxon>
    </lineage>
</organism>
<reference evidence="1 2" key="1">
    <citation type="submission" date="2018-09" db="EMBL/GenBank/DDBJ databases">
        <authorList>
            <person name="Giglietti G."/>
            <person name="Stoner T.H."/>
            <person name="Garlena R.A."/>
            <person name="Russell D.A."/>
            <person name="Pope W.H."/>
            <person name="Jacobs-Sera D."/>
            <person name="Hatfull G.F."/>
        </authorList>
    </citation>
    <scope>NUCLEOTIDE SEQUENCE [LARGE SCALE GENOMIC DNA]</scope>
</reference>
<dbReference type="KEGG" id="vg:55007046"/>
<proteinExistence type="predicted"/>
<name>A0A3G2KEW7_9CAUD</name>
<gene>
    <name evidence="1" type="primary">59</name>
    <name evidence="1" type="ORF">PBI_CORAL_59</name>
</gene>
<dbReference type="GeneID" id="55007046"/>
<evidence type="ECO:0000313" key="2">
    <source>
        <dbReference type="Proteomes" id="UP000278552"/>
    </source>
</evidence>
<accession>A0A3G2KEW7</accession>
<dbReference type="EMBL" id="MH834606">
    <property type="protein sequence ID" value="AYN57534.1"/>
    <property type="molecule type" value="Genomic_DNA"/>
</dbReference>
<keyword evidence="2" id="KW-1185">Reference proteome</keyword>
<protein>
    <submittedName>
        <fullName evidence="1">Uncharacterized protein</fullName>
    </submittedName>
</protein>
<evidence type="ECO:0000313" key="1">
    <source>
        <dbReference type="EMBL" id="AYN57534.1"/>
    </source>
</evidence>
<dbReference type="RefSeq" id="YP_009815816.1">
    <property type="nucleotide sequence ID" value="NC_048099.1"/>
</dbReference>
<dbReference type="Proteomes" id="UP000278552">
    <property type="component" value="Segment"/>
</dbReference>